<organism evidence="3 4">
    <name type="scientific">Pannonibacter indicus</name>
    <dbReference type="NCBI Taxonomy" id="466044"/>
    <lineage>
        <taxon>Bacteria</taxon>
        <taxon>Pseudomonadati</taxon>
        <taxon>Pseudomonadota</taxon>
        <taxon>Alphaproteobacteria</taxon>
        <taxon>Hyphomicrobiales</taxon>
        <taxon>Stappiaceae</taxon>
        <taxon>Pannonibacter</taxon>
    </lineage>
</organism>
<name>A0A0K6HLC0_9HYPH</name>
<keyword evidence="4" id="KW-1185">Reference proteome</keyword>
<feature type="coiled-coil region" evidence="1">
    <location>
        <begin position="71"/>
        <end position="105"/>
    </location>
</feature>
<evidence type="ECO:0000256" key="2">
    <source>
        <dbReference type="SAM" id="MobiDB-lite"/>
    </source>
</evidence>
<dbReference type="AlphaFoldDB" id="A0A0K6HLC0"/>
<feature type="compositionally biased region" description="Gly residues" evidence="2">
    <location>
        <begin position="438"/>
        <end position="459"/>
    </location>
</feature>
<evidence type="ECO:0000256" key="1">
    <source>
        <dbReference type="SAM" id="Coils"/>
    </source>
</evidence>
<feature type="coiled-coil region" evidence="1">
    <location>
        <begin position="335"/>
        <end position="369"/>
    </location>
</feature>
<proteinExistence type="predicted"/>
<feature type="region of interest" description="Disordered" evidence="2">
    <location>
        <begin position="425"/>
        <end position="479"/>
    </location>
</feature>
<feature type="compositionally biased region" description="Low complexity" evidence="2">
    <location>
        <begin position="428"/>
        <end position="437"/>
    </location>
</feature>
<keyword evidence="1" id="KW-0175">Coiled coil</keyword>
<dbReference type="OrthoDB" id="274366at2"/>
<sequence length="479" mass="52551">MLSGRQTLSAIEQALADLRREETELAHRIERATRAISALSEKMSEGFRDLAKFRMETEEAEHLGADLEGAARTARQLLERRNADLARLAEEVRLKESQRAEHMRERDRLSAARSAILEQIEALEGPLVQALAADETHKGLKAAAEQAARTATAASEKALQAEADREEKGKAYENDPLFMYLWQRGFGTTGYSHSGLVRSLDRWVAGLIRFDAARPNYAMLTEIPPRLTAHAARCNALASEAADAVAASERQVLTRLAGRDLEGEAIGLQDALLQLDSQLEAQEAELSALQARLQTFTDGEDEGYQAAAAELAKALQREDLHTLLRKAIDTPSREDDAIVRELQNVEAQIEDLTREIRQDKELQRDISRRREELTKVTQQFRQNGYDDYGSSFKDDNLTTILLGELVKGAISGADYWARARKAHVRQNTSSRGTSRSSFGGGFSGQGLGGGSSRGSGGFRTGSSGSTMGKGGGFRTGKTF</sequence>
<dbReference type="Proteomes" id="UP000183900">
    <property type="component" value="Unassembled WGS sequence"/>
</dbReference>
<evidence type="ECO:0000313" key="4">
    <source>
        <dbReference type="Proteomes" id="UP000183900"/>
    </source>
</evidence>
<protein>
    <submittedName>
        <fullName evidence="3">Uncharacterized protein</fullName>
    </submittedName>
</protein>
<accession>A0A0K6HLC0</accession>
<reference evidence="4" key="1">
    <citation type="submission" date="2015-08" db="EMBL/GenBank/DDBJ databases">
        <authorList>
            <person name="Varghese N."/>
        </authorList>
    </citation>
    <scope>NUCLEOTIDE SEQUENCE [LARGE SCALE GENOMIC DNA]</scope>
    <source>
        <strain evidence="4">DSM 23407</strain>
    </source>
</reference>
<feature type="compositionally biased region" description="Gly residues" evidence="2">
    <location>
        <begin position="467"/>
        <end position="479"/>
    </location>
</feature>
<evidence type="ECO:0000313" key="3">
    <source>
        <dbReference type="EMBL" id="CUA91730.1"/>
    </source>
</evidence>
<dbReference type="RefSeq" id="WP_055453855.1">
    <property type="nucleotide sequence ID" value="NZ_CYHE01000001.1"/>
</dbReference>
<gene>
    <name evidence="3" type="ORF">Ga0061067_10156</name>
</gene>
<dbReference type="EMBL" id="CYHE01000001">
    <property type="protein sequence ID" value="CUA91730.1"/>
    <property type="molecule type" value="Genomic_DNA"/>
</dbReference>
<feature type="coiled-coil region" evidence="1">
    <location>
        <begin position="8"/>
        <end position="35"/>
    </location>
</feature>
<feature type="coiled-coil region" evidence="1">
    <location>
        <begin position="265"/>
        <end position="299"/>
    </location>
</feature>